<dbReference type="InterPro" id="IPR005303">
    <property type="entry name" value="MOCOS_middle"/>
</dbReference>
<dbReference type="SUPFAM" id="SSF141673">
    <property type="entry name" value="MOSC N-terminal domain-like"/>
    <property type="match status" value="1"/>
</dbReference>
<dbReference type="AlphaFoldDB" id="A0A841J6K3"/>
<dbReference type="PANTHER" id="PTHR14237">
    <property type="entry name" value="MOLYBDOPTERIN COFACTOR SULFURASE MOSC"/>
    <property type="match status" value="1"/>
</dbReference>
<dbReference type="RefSeq" id="WP_184081519.1">
    <property type="nucleotide sequence ID" value="NZ_JACIJP010000005.1"/>
</dbReference>
<comment type="caution">
    <text evidence="2">The sequence shown here is derived from an EMBL/GenBank/DDBJ whole genome shotgun (WGS) entry which is preliminary data.</text>
</comment>
<dbReference type="PANTHER" id="PTHR14237:SF19">
    <property type="entry name" value="MITOCHONDRIAL AMIDOXIME REDUCING COMPONENT 1"/>
    <property type="match status" value="1"/>
</dbReference>
<keyword evidence="3" id="KW-1185">Reference proteome</keyword>
<protein>
    <recommendedName>
        <fullName evidence="1">MOSC domain-containing protein</fullName>
    </recommendedName>
</protein>
<reference evidence="2 3" key="1">
    <citation type="submission" date="2020-08" db="EMBL/GenBank/DDBJ databases">
        <title>Genomic Encyclopedia of Type Strains, Phase IV (KMG-IV): sequencing the most valuable type-strain genomes for metagenomic binning, comparative biology and taxonomic classification.</title>
        <authorList>
            <person name="Goeker M."/>
        </authorList>
    </citation>
    <scope>NUCLEOTIDE SEQUENCE [LARGE SCALE GENOMIC DNA]</scope>
    <source>
        <strain evidence="2 3">DSM 102255</strain>
    </source>
</reference>
<dbReference type="InterPro" id="IPR005302">
    <property type="entry name" value="MoCF_Sase_C"/>
</dbReference>
<accession>A0A841J6K3</accession>
<dbReference type="GO" id="GO:0030151">
    <property type="term" value="F:molybdenum ion binding"/>
    <property type="evidence" value="ECO:0007669"/>
    <property type="project" value="InterPro"/>
</dbReference>
<dbReference type="InterPro" id="IPR011037">
    <property type="entry name" value="Pyrv_Knase-like_insert_dom_sf"/>
</dbReference>
<dbReference type="Proteomes" id="UP000552700">
    <property type="component" value="Unassembled WGS sequence"/>
</dbReference>
<dbReference type="PROSITE" id="PS51340">
    <property type="entry name" value="MOSC"/>
    <property type="match status" value="1"/>
</dbReference>
<gene>
    <name evidence="2" type="ORF">FHS92_002913</name>
</gene>
<evidence type="ECO:0000313" key="3">
    <source>
        <dbReference type="Proteomes" id="UP000552700"/>
    </source>
</evidence>
<dbReference type="Pfam" id="PF03473">
    <property type="entry name" value="MOSC"/>
    <property type="match status" value="1"/>
</dbReference>
<proteinExistence type="predicted"/>
<sequence>MHIASLAFYPVKSLRGSALPRASVEQRGIAGDRRWMVVDEQGRFVTRREVPALAHIEAKVSGEGIELRHEELGSLRCAVPDHPISVRVWRDTVTARLAGADAAAFLSQAVGRPVQLVYQSDPDIRRVDPAFSDADDLVSFADGYPLLVTTEESLAALNARLSHPIPMERFRPNIVVRGTTGTWAEQGWRRIRIGEVILRLVKPCVRCIVTTQDHLTGLRSHGDEPLPTLRALGQRSRSGVVFGQNAIAETTGAIAVGDPVEILDGA</sequence>
<evidence type="ECO:0000259" key="1">
    <source>
        <dbReference type="PROSITE" id="PS51340"/>
    </source>
</evidence>
<organism evidence="2 3">
    <name type="scientific">Sphingobium subterraneum</name>
    <dbReference type="NCBI Taxonomy" id="627688"/>
    <lineage>
        <taxon>Bacteria</taxon>
        <taxon>Pseudomonadati</taxon>
        <taxon>Pseudomonadota</taxon>
        <taxon>Alphaproteobacteria</taxon>
        <taxon>Sphingomonadales</taxon>
        <taxon>Sphingomonadaceae</taxon>
        <taxon>Sphingobium</taxon>
    </lineage>
</organism>
<evidence type="ECO:0000313" key="2">
    <source>
        <dbReference type="EMBL" id="MBB6125156.1"/>
    </source>
</evidence>
<dbReference type="Pfam" id="PF03476">
    <property type="entry name" value="MOSC_N"/>
    <property type="match status" value="1"/>
</dbReference>
<dbReference type="Gene3D" id="2.40.33.20">
    <property type="entry name" value="PK beta-barrel domain-like"/>
    <property type="match status" value="1"/>
</dbReference>
<dbReference type="GO" id="GO:0003824">
    <property type="term" value="F:catalytic activity"/>
    <property type="evidence" value="ECO:0007669"/>
    <property type="project" value="InterPro"/>
</dbReference>
<name>A0A841J6K3_9SPHN</name>
<dbReference type="EMBL" id="JACIJP010000005">
    <property type="protein sequence ID" value="MBB6125156.1"/>
    <property type="molecule type" value="Genomic_DNA"/>
</dbReference>
<dbReference type="GO" id="GO:0030170">
    <property type="term" value="F:pyridoxal phosphate binding"/>
    <property type="evidence" value="ECO:0007669"/>
    <property type="project" value="InterPro"/>
</dbReference>
<dbReference type="SUPFAM" id="SSF50800">
    <property type="entry name" value="PK beta-barrel domain-like"/>
    <property type="match status" value="1"/>
</dbReference>
<feature type="domain" description="MOSC" evidence="1">
    <location>
        <begin position="95"/>
        <end position="263"/>
    </location>
</feature>